<sequence>MQRDKSAATGIFTVYAGKKAEKYRITDLFDILVKCKLI</sequence>
<gene>
    <name evidence="1" type="ORF">HMPREF1062_03383</name>
</gene>
<dbReference type="PATRIC" id="fig|997874.3.peg.3476"/>
<keyword evidence="2" id="KW-1185">Reference proteome</keyword>
<dbReference type="AlphaFoldDB" id="I9QH73"/>
<dbReference type="Proteomes" id="UP000003741">
    <property type="component" value="Unassembled WGS sequence"/>
</dbReference>
<reference evidence="1 2" key="1">
    <citation type="submission" date="2012-02" db="EMBL/GenBank/DDBJ databases">
        <title>The Genome Sequence of Bacteroides cellulosilyticus CL02T12C19.</title>
        <authorList>
            <consortium name="The Broad Institute Genome Sequencing Platform"/>
            <person name="Earl A."/>
            <person name="Ward D."/>
            <person name="Feldgarden M."/>
            <person name="Gevers D."/>
            <person name="Zitomersky N.L."/>
            <person name="Coyne M.J."/>
            <person name="Comstock L.E."/>
            <person name="Young S.K."/>
            <person name="Zeng Q."/>
            <person name="Gargeya S."/>
            <person name="Fitzgerald M."/>
            <person name="Haas B."/>
            <person name="Abouelleil A."/>
            <person name="Alvarado L."/>
            <person name="Arachchi H.M."/>
            <person name="Berlin A."/>
            <person name="Chapman S.B."/>
            <person name="Gearin G."/>
            <person name="Goldberg J."/>
            <person name="Griggs A."/>
            <person name="Gujja S."/>
            <person name="Hansen M."/>
            <person name="Heiman D."/>
            <person name="Howarth C."/>
            <person name="Larimer J."/>
            <person name="Lui A."/>
            <person name="MacDonald P.J.P."/>
            <person name="McCowen C."/>
            <person name="Montmayeur A."/>
            <person name="Murphy C."/>
            <person name="Neiman D."/>
            <person name="Pearson M."/>
            <person name="Priest M."/>
            <person name="Roberts A."/>
            <person name="Saif S."/>
            <person name="Shea T."/>
            <person name="Sisk P."/>
            <person name="Stolte C."/>
            <person name="Sykes S."/>
            <person name="Wortman J."/>
            <person name="Nusbaum C."/>
            <person name="Birren B."/>
        </authorList>
    </citation>
    <scope>NUCLEOTIDE SEQUENCE [LARGE SCALE GENOMIC DNA]</scope>
    <source>
        <strain evidence="1 2">CL02T12C19</strain>
    </source>
</reference>
<name>I9QH73_9BACE</name>
<comment type="caution">
    <text evidence="1">The sequence shown here is derived from an EMBL/GenBank/DDBJ whole genome shotgun (WGS) entry which is preliminary data.</text>
</comment>
<proteinExistence type="predicted"/>
<accession>I9QH73</accession>
<dbReference type="EMBL" id="AGXG01000073">
    <property type="protein sequence ID" value="EIY28791.1"/>
    <property type="molecule type" value="Genomic_DNA"/>
</dbReference>
<evidence type="ECO:0000313" key="2">
    <source>
        <dbReference type="Proteomes" id="UP000003741"/>
    </source>
</evidence>
<evidence type="ECO:0000313" key="1">
    <source>
        <dbReference type="EMBL" id="EIY28791.1"/>
    </source>
</evidence>
<organism evidence="1 2">
    <name type="scientific">Bacteroides cellulosilyticus CL02T12C19</name>
    <dbReference type="NCBI Taxonomy" id="997874"/>
    <lineage>
        <taxon>Bacteria</taxon>
        <taxon>Pseudomonadati</taxon>
        <taxon>Bacteroidota</taxon>
        <taxon>Bacteroidia</taxon>
        <taxon>Bacteroidales</taxon>
        <taxon>Bacteroidaceae</taxon>
        <taxon>Bacteroides</taxon>
    </lineage>
</organism>
<protein>
    <submittedName>
        <fullName evidence="1">Uncharacterized protein</fullName>
    </submittedName>
</protein>
<dbReference type="HOGENOM" id="CLU_3324381_0_0_10"/>